<feature type="transmembrane region" description="Helical" evidence="2">
    <location>
        <begin position="34"/>
        <end position="55"/>
    </location>
</feature>
<dbReference type="Proteomes" id="UP000250358">
    <property type="component" value="Unassembled WGS sequence"/>
</dbReference>
<gene>
    <name evidence="3" type="ORF">NCTC11165_01725</name>
</gene>
<dbReference type="RefSeq" id="WP_046654408.1">
    <property type="nucleotide sequence ID" value="NZ_BJNC01000010.1"/>
</dbReference>
<reference evidence="3 4" key="1">
    <citation type="submission" date="2018-06" db="EMBL/GenBank/DDBJ databases">
        <authorList>
            <consortium name="Pathogen Informatics"/>
            <person name="Doyle S."/>
        </authorList>
    </citation>
    <scope>NUCLEOTIDE SEQUENCE [LARGE SCALE GENOMIC DNA]</scope>
    <source>
        <strain evidence="3 4">NCTC11165</strain>
    </source>
</reference>
<organism evidence="3 4">
    <name type="scientific">Brevundimonas diminuta</name>
    <name type="common">Pseudomonas diminuta</name>
    <dbReference type="NCBI Taxonomy" id="293"/>
    <lineage>
        <taxon>Bacteria</taxon>
        <taxon>Pseudomonadati</taxon>
        <taxon>Pseudomonadota</taxon>
        <taxon>Alphaproteobacteria</taxon>
        <taxon>Caulobacterales</taxon>
        <taxon>Caulobacteraceae</taxon>
        <taxon>Brevundimonas</taxon>
    </lineage>
</organism>
<proteinExistence type="predicted"/>
<keyword evidence="2" id="KW-0472">Membrane</keyword>
<evidence type="ECO:0000256" key="2">
    <source>
        <dbReference type="SAM" id="Phobius"/>
    </source>
</evidence>
<evidence type="ECO:0000313" key="3">
    <source>
        <dbReference type="EMBL" id="SPU44322.1"/>
    </source>
</evidence>
<keyword evidence="2" id="KW-1133">Transmembrane helix</keyword>
<accession>A0A2X1AUS3</accession>
<dbReference type="EMBL" id="UAQM01000011">
    <property type="protein sequence ID" value="SPU44322.1"/>
    <property type="molecule type" value="Genomic_DNA"/>
</dbReference>
<feature type="region of interest" description="Disordered" evidence="1">
    <location>
        <begin position="64"/>
        <end position="101"/>
    </location>
</feature>
<feature type="compositionally biased region" description="Pro residues" evidence="1">
    <location>
        <begin position="90"/>
        <end position="101"/>
    </location>
</feature>
<evidence type="ECO:0000256" key="1">
    <source>
        <dbReference type="SAM" id="MobiDB-lite"/>
    </source>
</evidence>
<evidence type="ECO:0000313" key="4">
    <source>
        <dbReference type="Proteomes" id="UP000250358"/>
    </source>
</evidence>
<dbReference type="AlphaFoldDB" id="A0A2X1AUS3"/>
<name>A0A2X1AUS3_BREDI</name>
<protein>
    <submittedName>
        <fullName evidence="3">Uncharacterized protein</fullName>
    </submittedName>
</protein>
<sequence length="101" mass="10615">MTHQDPHSHSADAVHEHQAVEAQYVRQGRSGRRILVLLIVSAGAAAILLLGWWAINNAGLQRTSEATDATPEPSPVVQTDPAVRPAGPEAAPPPVEPPPAP</sequence>
<keyword evidence="2" id="KW-0812">Transmembrane</keyword>